<keyword evidence="1" id="KW-0067">ATP-binding</keyword>
<evidence type="ECO:0000313" key="4">
    <source>
        <dbReference type="Proteomes" id="UP000250266"/>
    </source>
</evidence>
<keyword evidence="4" id="KW-1185">Reference proteome</keyword>
<dbReference type="GO" id="GO:0005524">
    <property type="term" value="F:ATP binding"/>
    <property type="evidence" value="ECO:0007669"/>
    <property type="project" value="UniProtKB-UniRule"/>
</dbReference>
<dbReference type="AlphaFoldDB" id="A0A8E2EHR0"/>
<accession>A0A8E2EHR0</accession>
<evidence type="ECO:0000256" key="1">
    <source>
        <dbReference type="PROSITE-ProRule" id="PRU00409"/>
    </source>
</evidence>
<dbReference type="PROSITE" id="PS50975">
    <property type="entry name" value="ATP_GRASP"/>
    <property type="match status" value="1"/>
</dbReference>
<organism evidence="3 4">
    <name type="scientific">Lepidopterella palustris CBS 459.81</name>
    <dbReference type="NCBI Taxonomy" id="1314670"/>
    <lineage>
        <taxon>Eukaryota</taxon>
        <taxon>Fungi</taxon>
        <taxon>Dikarya</taxon>
        <taxon>Ascomycota</taxon>
        <taxon>Pezizomycotina</taxon>
        <taxon>Dothideomycetes</taxon>
        <taxon>Pleosporomycetidae</taxon>
        <taxon>Mytilinidiales</taxon>
        <taxon>Argynnaceae</taxon>
        <taxon>Lepidopterella</taxon>
    </lineage>
</organism>
<protein>
    <submittedName>
        <fullName evidence="3">Solid-state culture-specific protein-like protein</fullName>
    </submittedName>
</protein>
<proteinExistence type="predicted"/>
<dbReference type="GO" id="GO:0046872">
    <property type="term" value="F:metal ion binding"/>
    <property type="evidence" value="ECO:0007669"/>
    <property type="project" value="InterPro"/>
</dbReference>
<dbReference type="InterPro" id="IPR053269">
    <property type="entry name" value="Asp-Met_ligase"/>
</dbReference>
<dbReference type="OrthoDB" id="5946236at2759"/>
<evidence type="ECO:0000259" key="2">
    <source>
        <dbReference type="PROSITE" id="PS50975"/>
    </source>
</evidence>
<dbReference type="InterPro" id="IPR011761">
    <property type="entry name" value="ATP-grasp"/>
</dbReference>
<dbReference type="SUPFAM" id="SSF56059">
    <property type="entry name" value="Glutathione synthetase ATP-binding domain-like"/>
    <property type="match status" value="1"/>
</dbReference>
<dbReference type="PANTHER" id="PTHR37018:SF1">
    <property type="entry name" value="CULTURE SPECIFIC PROTEIN, PUTATIVE (AFU_ORTHOLOGUE AFUA_2G00130)-RELATED"/>
    <property type="match status" value="1"/>
</dbReference>
<keyword evidence="1" id="KW-0547">Nucleotide-binding</keyword>
<dbReference type="EMBL" id="KV744846">
    <property type="protein sequence ID" value="OCK84023.1"/>
    <property type="molecule type" value="Genomic_DNA"/>
</dbReference>
<evidence type="ECO:0000313" key="3">
    <source>
        <dbReference type="EMBL" id="OCK84023.1"/>
    </source>
</evidence>
<sequence>MASISLDTTLRDLYAKEGREDHDVILCYAVPTAEVQMAPGIPLSKKFIYQSPLCPTTDSSTLAREFLKLVSVNSSRLRQYQHDAYAVFQRLDPTQRPNLSFVTKPADIEITPGYKFATVNPMDCLAPLPQLVPPEGHYEVLSKCRLALSGLLTPNTVLIDTVLSPARLQVAGAVDTDAEHMLGVVAARPLPFVVKLPQSLSGQGTFPVRTASDRTRALVLLGRETRRMLNAVTPENAHLKPCCLVLQDMLPGEAVALSLFVTRSGTAVFNACCGQLVDAHGAWGGGLIDYAAQDVLAASYAGLASRLACYVRSLGYWGPMGADIMTDGEGRQLVVDMNVRETGSHPLGVLRGHFQRRGLNVALTLFALMIRGTRDEFKAAFEEEVGDGSLVVNAWVHMRDGKTSMMTITLGAEDKDVLDRFVGRVNEWKAVKTNWGQHN</sequence>
<reference evidence="3 4" key="1">
    <citation type="journal article" date="2016" name="Nat. Commun.">
        <title>Ectomycorrhizal ecology is imprinted in the genome of the dominant symbiotic fungus Cenococcum geophilum.</title>
        <authorList>
            <consortium name="DOE Joint Genome Institute"/>
            <person name="Peter M."/>
            <person name="Kohler A."/>
            <person name="Ohm R.A."/>
            <person name="Kuo A."/>
            <person name="Krutzmann J."/>
            <person name="Morin E."/>
            <person name="Arend M."/>
            <person name="Barry K.W."/>
            <person name="Binder M."/>
            <person name="Choi C."/>
            <person name="Clum A."/>
            <person name="Copeland A."/>
            <person name="Grisel N."/>
            <person name="Haridas S."/>
            <person name="Kipfer T."/>
            <person name="LaButti K."/>
            <person name="Lindquist E."/>
            <person name="Lipzen A."/>
            <person name="Maire R."/>
            <person name="Meier B."/>
            <person name="Mihaltcheva S."/>
            <person name="Molinier V."/>
            <person name="Murat C."/>
            <person name="Poggeler S."/>
            <person name="Quandt C.A."/>
            <person name="Sperisen C."/>
            <person name="Tritt A."/>
            <person name="Tisserant E."/>
            <person name="Crous P.W."/>
            <person name="Henrissat B."/>
            <person name="Nehls U."/>
            <person name="Egli S."/>
            <person name="Spatafora J.W."/>
            <person name="Grigoriev I.V."/>
            <person name="Martin F.M."/>
        </authorList>
    </citation>
    <scope>NUCLEOTIDE SEQUENCE [LARGE SCALE GENOMIC DNA]</scope>
    <source>
        <strain evidence="3 4">CBS 459.81</strain>
    </source>
</reference>
<gene>
    <name evidence="3" type="ORF">K432DRAFT_414266</name>
</gene>
<dbReference type="PANTHER" id="PTHR37018">
    <property type="entry name" value="CULTURE SPECIFIC PROTEIN, PUTATIVE (AFU_ORTHOLOGUE AFUA_2G00130)-RELATED"/>
    <property type="match status" value="1"/>
</dbReference>
<dbReference type="Gene3D" id="3.30.470.20">
    <property type="entry name" value="ATP-grasp fold, B domain"/>
    <property type="match status" value="1"/>
</dbReference>
<dbReference type="Proteomes" id="UP000250266">
    <property type="component" value="Unassembled WGS sequence"/>
</dbReference>
<feature type="domain" description="ATP-grasp" evidence="2">
    <location>
        <begin position="143"/>
        <end position="370"/>
    </location>
</feature>
<name>A0A8E2EHR0_9PEZI</name>